<dbReference type="EMBL" id="JAPFFF010000024">
    <property type="protein sequence ID" value="KAK8850144.1"/>
    <property type="molecule type" value="Genomic_DNA"/>
</dbReference>
<sequence length="126" mass="13928">MALWDQITKHCGGHGRSGGAEQVQMVIHQIILATLEPLKAKEAKITVVGMNVDQIAESIQMTGKMEVVVIVLEQVEVGRVTESKISTTTNVLSDEKTIEKFANLIGFEKDKEIILRDKIVEIKDIS</sequence>
<gene>
    <name evidence="1" type="ORF">M9Y10_018262</name>
</gene>
<organism evidence="1 2">
    <name type="scientific">Tritrichomonas musculus</name>
    <dbReference type="NCBI Taxonomy" id="1915356"/>
    <lineage>
        <taxon>Eukaryota</taxon>
        <taxon>Metamonada</taxon>
        <taxon>Parabasalia</taxon>
        <taxon>Tritrichomonadida</taxon>
        <taxon>Tritrichomonadidae</taxon>
        <taxon>Tritrichomonas</taxon>
    </lineage>
</organism>
<comment type="caution">
    <text evidence="1">The sequence shown here is derived from an EMBL/GenBank/DDBJ whole genome shotgun (WGS) entry which is preliminary data.</text>
</comment>
<evidence type="ECO:0000313" key="1">
    <source>
        <dbReference type="EMBL" id="KAK8850144.1"/>
    </source>
</evidence>
<accession>A0ABR2HN67</accession>
<name>A0ABR2HN67_9EUKA</name>
<evidence type="ECO:0000313" key="2">
    <source>
        <dbReference type="Proteomes" id="UP001470230"/>
    </source>
</evidence>
<dbReference type="Proteomes" id="UP001470230">
    <property type="component" value="Unassembled WGS sequence"/>
</dbReference>
<reference evidence="1 2" key="1">
    <citation type="submission" date="2024-04" db="EMBL/GenBank/DDBJ databases">
        <title>Tritrichomonas musculus Genome.</title>
        <authorList>
            <person name="Alves-Ferreira E."/>
            <person name="Grigg M."/>
            <person name="Lorenzi H."/>
            <person name="Galac M."/>
        </authorList>
    </citation>
    <scope>NUCLEOTIDE SEQUENCE [LARGE SCALE GENOMIC DNA]</scope>
    <source>
        <strain evidence="1 2">EAF2021</strain>
    </source>
</reference>
<keyword evidence="2" id="KW-1185">Reference proteome</keyword>
<proteinExistence type="predicted"/>
<protein>
    <submittedName>
        <fullName evidence="1">Uncharacterized protein</fullName>
    </submittedName>
</protein>